<evidence type="ECO:0000313" key="2">
    <source>
        <dbReference type="EMBL" id="MEQ2578710.1"/>
    </source>
</evidence>
<reference evidence="2 3" key="1">
    <citation type="submission" date="2024-03" db="EMBL/GenBank/DDBJ databases">
        <title>Human intestinal bacterial collection.</title>
        <authorList>
            <person name="Pauvert C."/>
            <person name="Hitch T.C.A."/>
            <person name="Clavel T."/>
        </authorList>
    </citation>
    <scope>NUCLEOTIDE SEQUENCE [LARGE SCALE GENOMIC DNA]</scope>
    <source>
        <strain evidence="2 3">CLA-AA-H78B</strain>
    </source>
</reference>
<organism evidence="2 3">
    <name type="scientific">Hominiventricola aquisgranensis</name>
    <dbReference type="NCBI Taxonomy" id="3133164"/>
    <lineage>
        <taxon>Bacteria</taxon>
        <taxon>Bacillati</taxon>
        <taxon>Bacillota</taxon>
        <taxon>Clostridia</taxon>
        <taxon>Lachnospirales</taxon>
        <taxon>Lachnospiraceae</taxon>
        <taxon>Hominiventricola</taxon>
    </lineage>
</organism>
<dbReference type="EMBL" id="JBBMFC010000011">
    <property type="protein sequence ID" value="MEQ2578710.1"/>
    <property type="molecule type" value="Genomic_DNA"/>
</dbReference>
<feature type="transmembrane region" description="Helical" evidence="1">
    <location>
        <begin position="47"/>
        <end position="69"/>
    </location>
</feature>
<keyword evidence="1" id="KW-1133">Transmembrane helix</keyword>
<gene>
    <name evidence="2" type="ORF">WMO62_07630</name>
</gene>
<keyword evidence="1" id="KW-0812">Transmembrane</keyword>
<evidence type="ECO:0000256" key="1">
    <source>
        <dbReference type="SAM" id="Phobius"/>
    </source>
</evidence>
<dbReference type="Proteomes" id="UP001470288">
    <property type="component" value="Unassembled WGS sequence"/>
</dbReference>
<protein>
    <submittedName>
        <fullName evidence="2">Uncharacterized protein</fullName>
    </submittedName>
</protein>
<name>A0ABV1I2T6_9FIRM</name>
<keyword evidence="3" id="KW-1185">Reference proteome</keyword>
<feature type="transmembrane region" description="Helical" evidence="1">
    <location>
        <begin position="21"/>
        <end position="41"/>
    </location>
</feature>
<sequence length="199" mass="22800">MKNKLNKGTYGYLDRLKAHEWKKAALFLSIPIIIFLVAWAINGTRNTVVTVMVIVGCLPGCNQVVHALLASKYHSMDKSLCEETEKLKGDCISIYENVFTTYEKNYYVDCIVLSGRDVIGYASDKNTDSSRLEAHIKDILKKNSYKQNVKIFTEKRAFMDRVESLGTREPEEVPFREDDRYPGLSRDEIVKYLLMAITL</sequence>
<evidence type="ECO:0000313" key="3">
    <source>
        <dbReference type="Proteomes" id="UP001470288"/>
    </source>
</evidence>
<dbReference type="RefSeq" id="WP_117496113.1">
    <property type="nucleotide sequence ID" value="NZ_JBBMFC010000011.1"/>
</dbReference>
<keyword evidence="1" id="KW-0472">Membrane</keyword>
<proteinExistence type="predicted"/>
<comment type="caution">
    <text evidence="2">The sequence shown here is derived from an EMBL/GenBank/DDBJ whole genome shotgun (WGS) entry which is preliminary data.</text>
</comment>
<accession>A0ABV1I2T6</accession>